<evidence type="ECO:0000259" key="1">
    <source>
        <dbReference type="Pfam" id="PF00188"/>
    </source>
</evidence>
<dbReference type="STRING" id="314256.OG2516_00240"/>
<dbReference type="AlphaFoldDB" id="Q2CDU3"/>
<gene>
    <name evidence="2" type="ORF">OG2516_00240</name>
</gene>
<organism evidence="2 3">
    <name type="scientific">Oceanicola granulosus (strain ATCC BAA-861 / DSM 15982 / KCTC 12143 / HTCC2516)</name>
    <dbReference type="NCBI Taxonomy" id="314256"/>
    <lineage>
        <taxon>Bacteria</taxon>
        <taxon>Pseudomonadati</taxon>
        <taxon>Pseudomonadota</taxon>
        <taxon>Alphaproteobacteria</taxon>
        <taxon>Rhodobacterales</taxon>
        <taxon>Roseobacteraceae</taxon>
        <taxon>Oceanicola</taxon>
    </lineage>
</organism>
<evidence type="ECO:0000313" key="3">
    <source>
        <dbReference type="Proteomes" id="UP000003635"/>
    </source>
</evidence>
<dbReference type="Proteomes" id="UP000003635">
    <property type="component" value="Unassembled WGS sequence"/>
</dbReference>
<dbReference type="eggNOG" id="COG2340">
    <property type="taxonomic scope" value="Bacteria"/>
</dbReference>
<accession>Q2CDU3</accession>
<dbReference type="HOGENOM" id="CLU_1625378_0_0_5"/>
<evidence type="ECO:0000313" key="2">
    <source>
        <dbReference type="EMBL" id="EAR50885.1"/>
    </source>
</evidence>
<name>Q2CDU3_OCEGH</name>
<dbReference type="EMBL" id="AAOT01000021">
    <property type="protein sequence ID" value="EAR50885.1"/>
    <property type="molecule type" value="Genomic_DNA"/>
</dbReference>
<dbReference type="PANTHER" id="PTHR31157:SF1">
    <property type="entry name" value="SCP DOMAIN-CONTAINING PROTEIN"/>
    <property type="match status" value="1"/>
</dbReference>
<sequence length="163" mass="17402">MLAACSTSGTGGEVTSARDEILAVAGIQRTAPEPVASLDRTEFGLVLNDARGSLAPVVSHDILNDVAQGYSGAIVRSGRRIADGDNLHVGTDGSRVSDRVLAAGYDYQWVGENIAQGYDDNEEVVEAWLASDGHREVIMAPEAEDFGIGRTERTWVLIMGKER</sequence>
<dbReference type="CDD" id="cd05379">
    <property type="entry name" value="CAP_bacterial"/>
    <property type="match status" value="1"/>
</dbReference>
<comment type="caution">
    <text evidence="2">The sequence shown here is derived from an EMBL/GenBank/DDBJ whole genome shotgun (WGS) entry which is preliminary data.</text>
</comment>
<dbReference type="SUPFAM" id="SSF55797">
    <property type="entry name" value="PR-1-like"/>
    <property type="match status" value="1"/>
</dbReference>
<dbReference type="InterPro" id="IPR014044">
    <property type="entry name" value="CAP_dom"/>
</dbReference>
<dbReference type="Pfam" id="PF00188">
    <property type="entry name" value="CAP"/>
    <property type="match status" value="1"/>
</dbReference>
<keyword evidence="3" id="KW-1185">Reference proteome</keyword>
<dbReference type="PANTHER" id="PTHR31157">
    <property type="entry name" value="SCP DOMAIN-CONTAINING PROTEIN"/>
    <property type="match status" value="1"/>
</dbReference>
<dbReference type="Gene3D" id="3.40.33.10">
    <property type="entry name" value="CAP"/>
    <property type="match status" value="1"/>
</dbReference>
<protein>
    <submittedName>
        <fullName evidence="2">Putative membrane protein</fullName>
    </submittedName>
</protein>
<reference evidence="2 3" key="1">
    <citation type="journal article" date="2010" name="J. Bacteriol.">
        <title>Genome sequences of Oceanicola granulosus HTCC2516(T) and Oceanicola batsensis HTCC2597(TDelta).</title>
        <authorList>
            <person name="Thrash J.C."/>
            <person name="Cho J.C."/>
            <person name="Vergin K.L."/>
            <person name="Giovannoni S.J."/>
        </authorList>
    </citation>
    <scope>NUCLEOTIDE SEQUENCE [LARGE SCALE GENOMIC DNA]</scope>
    <source>
        <strain evidence="3">ATCC BAA-861 / DSM 15982 / KCTC 12143 / HTCC2516</strain>
    </source>
</reference>
<dbReference type="InterPro" id="IPR035940">
    <property type="entry name" value="CAP_sf"/>
</dbReference>
<feature type="domain" description="SCP" evidence="1">
    <location>
        <begin position="54"/>
        <end position="150"/>
    </location>
</feature>
<proteinExistence type="predicted"/>